<dbReference type="Pfam" id="PF04463">
    <property type="entry name" value="2-thiour_desulf"/>
    <property type="match status" value="1"/>
</dbReference>
<protein>
    <submittedName>
        <fullName evidence="1">Uncharacterized protein</fullName>
    </submittedName>
</protein>
<proteinExistence type="predicted"/>
<evidence type="ECO:0000313" key="1">
    <source>
        <dbReference type="EMBL" id="VAW80850.1"/>
    </source>
</evidence>
<sequence>MSNETDHYRPVVAISACLLGQNVRYDGGHKYNQLIEKTLKPIAQITTFCPEVAAGLGTPRLPVKLVTMQTGSADIRAIGVDDRTLDVTDALLKISKTYVALFSHVDGIIFKARSPSCGLDDTVITDGNNTVLGSGIFAKIIAESCQHIALIDEQKFIIPDLREKFLTQLFEKKPSPSD</sequence>
<dbReference type="PANTHER" id="PTHR30087">
    <property type="entry name" value="INNER MEMBRANE PROTEIN"/>
    <property type="match status" value="1"/>
</dbReference>
<organism evidence="1">
    <name type="scientific">hydrothermal vent metagenome</name>
    <dbReference type="NCBI Taxonomy" id="652676"/>
    <lineage>
        <taxon>unclassified sequences</taxon>
        <taxon>metagenomes</taxon>
        <taxon>ecological metagenomes</taxon>
    </lineage>
</organism>
<gene>
    <name evidence="1" type="ORF">MNBD_GAMMA12-2413</name>
</gene>
<dbReference type="AlphaFoldDB" id="A0A3B0YW34"/>
<dbReference type="PANTHER" id="PTHR30087:SF0">
    <property type="entry name" value="INNER MEMBRANE PROTEIN"/>
    <property type="match status" value="1"/>
</dbReference>
<reference evidence="1" key="1">
    <citation type="submission" date="2018-06" db="EMBL/GenBank/DDBJ databases">
        <authorList>
            <person name="Zhirakovskaya E."/>
        </authorList>
    </citation>
    <scope>NUCLEOTIDE SEQUENCE</scope>
</reference>
<dbReference type="InterPro" id="IPR007553">
    <property type="entry name" value="2-thiour_desulf"/>
</dbReference>
<name>A0A3B0YW34_9ZZZZ</name>
<accession>A0A3B0YW34</accession>
<dbReference type="EMBL" id="UOFL01000205">
    <property type="protein sequence ID" value="VAW80850.1"/>
    <property type="molecule type" value="Genomic_DNA"/>
</dbReference>